<keyword evidence="3" id="KW-0249">Electron transport</keyword>
<dbReference type="EMBL" id="UXAW01000045">
    <property type="protein sequence ID" value="VDC22683.1"/>
    <property type="molecule type" value="Genomic_DNA"/>
</dbReference>
<keyword evidence="6" id="KW-1185">Reference proteome</keyword>
<evidence type="ECO:0000256" key="3">
    <source>
        <dbReference type="ARBA" id="ARBA00022982"/>
    </source>
</evidence>
<evidence type="ECO:0000256" key="2">
    <source>
        <dbReference type="ARBA" id="ARBA00022448"/>
    </source>
</evidence>
<reference evidence="5 6" key="1">
    <citation type="submission" date="2018-11" db="EMBL/GenBank/DDBJ databases">
        <authorList>
            <person name="Criscuolo A."/>
        </authorList>
    </citation>
    <scope>NUCLEOTIDE SEQUENCE [LARGE SCALE GENOMIC DNA]</scope>
    <source>
        <strain evidence="5">ACIP111625</strain>
    </source>
</reference>
<comment type="similarity">
    <text evidence="1">Belongs to the ETF beta-subunit/FixA family.</text>
</comment>
<protein>
    <submittedName>
        <fullName evidence="5">Electron transfer flavoprotein subunit beta</fullName>
    </submittedName>
</protein>
<accession>A0A3P5WGI4</accession>
<evidence type="ECO:0000313" key="6">
    <source>
        <dbReference type="Proteomes" id="UP000277498"/>
    </source>
</evidence>
<sequence length="255" mass="26370">MHVAAILRLVPDTREELEVDASGRDIDREWVGMRLSEFDDQALEEAVLLKERSGAKVTAIALAGEGVDRLLQTAVARGVDEVVRVVHDIADSRDTARQVEALAGALHRIGADVVLTGVMTPEDILGQLAGTLAGRLGWPVFNAVTSVAAEGDGLRLRQEYSGGRAAIFDVSGPVVIGVQSASQAPRYVAGSKLRQAAGTPIGQEEIPTRAPAAAAAITGLSLVEAGGQAVSLEGDATTIAGKIIAILSEKGLIGA</sequence>
<evidence type="ECO:0000256" key="1">
    <source>
        <dbReference type="ARBA" id="ARBA00007557"/>
    </source>
</evidence>
<dbReference type="GO" id="GO:0009055">
    <property type="term" value="F:electron transfer activity"/>
    <property type="evidence" value="ECO:0007669"/>
    <property type="project" value="InterPro"/>
</dbReference>
<evidence type="ECO:0000313" key="5">
    <source>
        <dbReference type="EMBL" id="VDC22683.1"/>
    </source>
</evidence>
<dbReference type="Pfam" id="PF01012">
    <property type="entry name" value="ETF"/>
    <property type="match status" value="1"/>
</dbReference>
<evidence type="ECO:0000259" key="4">
    <source>
        <dbReference type="SMART" id="SM00893"/>
    </source>
</evidence>
<feature type="domain" description="Electron transfer flavoprotein alpha/beta-subunit N-terminal" evidence="4">
    <location>
        <begin position="23"/>
        <end position="210"/>
    </location>
</feature>
<dbReference type="PANTHER" id="PTHR21294:SF8">
    <property type="entry name" value="ELECTRON TRANSFER FLAVOPROTEIN SUBUNIT BETA"/>
    <property type="match status" value="1"/>
</dbReference>
<dbReference type="SUPFAM" id="SSF52402">
    <property type="entry name" value="Adenine nucleotide alpha hydrolases-like"/>
    <property type="match status" value="1"/>
</dbReference>
<dbReference type="Proteomes" id="UP000277498">
    <property type="component" value="Unassembled WGS sequence"/>
</dbReference>
<name>A0A3P5WGI4_9RHOB</name>
<keyword evidence="2" id="KW-0813">Transport</keyword>
<dbReference type="Gene3D" id="3.40.50.620">
    <property type="entry name" value="HUPs"/>
    <property type="match status" value="1"/>
</dbReference>
<organism evidence="5 6">
    <name type="scientific">Pseudogemmobacter humi</name>
    <dbReference type="NCBI Taxonomy" id="2483812"/>
    <lineage>
        <taxon>Bacteria</taxon>
        <taxon>Pseudomonadati</taxon>
        <taxon>Pseudomonadota</taxon>
        <taxon>Alphaproteobacteria</taxon>
        <taxon>Rhodobacterales</taxon>
        <taxon>Paracoccaceae</taxon>
        <taxon>Pseudogemmobacter</taxon>
    </lineage>
</organism>
<proteinExistence type="inferred from homology"/>
<dbReference type="SMART" id="SM00893">
    <property type="entry name" value="ETF"/>
    <property type="match status" value="1"/>
</dbReference>
<dbReference type="InterPro" id="IPR014729">
    <property type="entry name" value="Rossmann-like_a/b/a_fold"/>
</dbReference>
<dbReference type="PANTHER" id="PTHR21294">
    <property type="entry name" value="ELECTRON TRANSFER FLAVOPROTEIN BETA-SUBUNIT"/>
    <property type="match status" value="1"/>
</dbReference>
<dbReference type="InterPro" id="IPR012255">
    <property type="entry name" value="ETF_b"/>
</dbReference>
<dbReference type="AlphaFoldDB" id="A0A3P5WGI4"/>
<dbReference type="InterPro" id="IPR014730">
    <property type="entry name" value="ETF_a/b_N"/>
</dbReference>
<gene>
    <name evidence="5" type="primary">etfB_2</name>
    <name evidence="5" type="ORF">XINFAN_00851</name>
</gene>